<reference evidence="2" key="1">
    <citation type="submission" date="2021-01" db="UniProtKB">
        <authorList>
            <consortium name="EnsemblMetazoa"/>
        </authorList>
    </citation>
    <scope>IDENTIFICATION</scope>
</reference>
<accession>A0A7M7QJW5</accession>
<protein>
    <recommendedName>
        <fullName evidence="1">Myb/SANT-like DNA-binding domain-containing protein</fullName>
    </recommendedName>
</protein>
<dbReference type="AlphaFoldDB" id="A0A7M7QJW5"/>
<keyword evidence="3" id="KW-1185">Reference proteome</keyword>
<dbReference type="SMR" id="A0A7M7QJW5"/>
<sequence length="246" mass="28503">MANYTEKITFYDPATHENIILRVTEETARRAKEDLLFATKLLEEYKAAVVKQSENAVLTNFTKDDVSAIASSSQLVPNNNEKTGMPLNRTKLIPLQLFEEDAGIMYTLQLSPDLHSRAVNDIIFAQKLLNDYKKSQNNKPLPLLNQESYEEKLEYEMNYEDLENIEKNDVKENESTENTKQNSAYKWNEKDGKLLLAFYKESQEKFDNGSLTSKKFYTNIVNKLKEKGYTVTMKQCITKMDCFKRS</sequence>
<evidence type="ECO:0000313" key="2">
    <source>
        <dbReference type="EnsemblMetazoa" id="XP_031788828"/>
    </source>
</evidence>
<evidence type="ECO:0000259" key="1">
    <source>
        <dbReference type="Pfam" id="PF13837"/>
    </source>
</evidence>
<feature type="domain" description="Myb/SANT-like DNA-binding" evidence="1">
    <location>
        <begin position="185"/>
        <end position="245"/>
    </location>
</feature>
<evidence type="ECO:0000313" key="3">
    <source>
        <dbReference type="Proteomes" id="UP000002358"/>
    </source>
</evidence>
<dbReference type="KEGG" id="nvi:116417839"/>
<dbReference type="RefSeq" id="XP_031788828.1">
    <property type="nucleotide sequence ID" value="XM_031932968.1"/>
</dbReference>
<dbReference type="Pfam" id="PF13837">
    <property type="entry name" value="Myb_DNA-bind_4"/>
    <property type="match status" value="1"/>
</dbReference>
<organism evidence="2 3">
    <name type="scientific">Nasonia vitripennis</name>
    <name type="common">Parasitic wasp</name>
    <dbReference type="NCBI Taxonomy" id="7425"/>
    <lineage>
        <taxon>Eukaryota</taxon>
        <taxon>Metazoa</taxon>
        <taxon>Ecdysozoa</taxon>
        <taxon>Arthropoda</taxon>
        <taxon>Hexapoda</taxon>
        <taxon>Insecta</taxon>
        <taxon>Pterygota</taxon>
        <taxon>Neoptera</taxon>
        <taxon>Endopterygota</taxon>
        <taxon>Hymenoptera</taxon>
        <taxon>Apocrita</taxon>
        <taxon>Proctotrupomorpha</taxon>
        <taxon>Chalcidoidea</taxon>
        <taxon>Pteromalidae</taxon>
        <taxon>Pteromalinae</taxon>
        <taxon>Nasonia</taxon>
    </lineage>
</organism>
<dbReference type="InterPro" id="IPR044822">
    <property type="entry name" value="Myb_DNA-bind_4"/>
</dbReference>
<proteinExistence type="predicted"/>
<dbReference type="InParanoid" id="A0A7M7QJW5"/>
<dbReference type="Proteomes" id="UP000002358">
    <property type="component" value="Chromosome 5"/>
</dbReference>
<dbReference type="Gene3D" id="1.10.10.60">
    <property type="entry name" value="Homeodomain-like"/>
    <property type="match status" value="1"/>
</dbReference>
<dbReference type="GeneID" id="116417839"/>
<name>A0A7M7QJW5_NASVI</name>
<dbReference type="EnsemblMetazoa" id="XM_031932968">
    <property type="protein sequence ID" value="XP_031788828"/>
    <property type="gene ID" value="LOC116417839"/>
</dbReference>